<keyword evidence="4" id="KW-1185">Reference proteome</keyword>
<dbReference type="PANTHER" id="PTHR33375">
    <property type="entry name" value="CHROMOSOME-PARTITIONING PROTEIN PARB-RELATED"/>
    <property type="match status" value="1"/>
</dbReference>
<name>A0A830UBF1_9FIRM</name>
<dbReference type="SUPFAM" id="SSF109709">
    <property type="entry name" value="KorB DNA-binding domain-like"/>
    <property type="match status" value="1"/>
</dbReference>
<feature type="domain" description="ParB-like N-terminal" evidence="2">
    <location>
        <begin position="6"/>
        <end position="95"/>
    </location>
</feature>
<dbReference type="Gene3D" id="1.10.10.2830">
    <property type="match status" value="1"/>
</dbReference>
<dbReference type="NCBIfam" id="TIGR00180">
    <property type="entry name" value="parB_part"/>
    <property type="match status" value="1"/>
</dbReference>
<dbReference type="InterPro" id="IPR036086">
    <property type="entry name" value="ParB/Sulfiredoxin_sf"/>
</dbReference>
<dbReference type="GO" id="GO:0007059">
    <property type="term" value="P:chromosome segregation"/>
    <property type="evidence" value="ECO:0007669"/>
    <property type="project" value="TreeGrafter"/>
</dbReference>
<keyword evidence="3" id="KW-0614">Plasmid</keyword>
<evidence type="ECO:0000313" key="4">
    <source>
        <dbReference type="Proteomes" id="UP000679848"/>
    </source>
</evidence>
<dbReference type="SMART" id="SM00470">
    <property type="entry name" value="ParB"/>
    <property type="match status" value="1"/>
</dbReference>
<sequence length="282" mass="32557">MKEFVQLLSPDKLMPFSKHPFQVREDESLEELMESIRCYGVLSPLLARPKGEVYELVSVHRRRLAASKLGLEAVPVLVREMSDDEAVILMVDSNLQREHLLPSEKAFAYKMKLEAINRQKGRPKSGQVVPDYHGKRSTEVLGEVIGESYKQVQRYIRLTNLVPPLLKLVDEGRIAFSPAVELSYLTKEEQAELWDLIEQEDATPSLSQAIRMKQLSRMAKLTPEAIFAILSEEKPNQKEQVRIKTESLKKYFPSHYSTQQMEKAILKLLEDRYRSKHHGQER</sequence>
<evidence type="ECO:0000313" key="3">
    <source>
        <dbReference type="EMBL" id="BCK85923.1"/>
    </source>
</evidence>
<dbReference type="GO" id="GO:0005694">
    <property type="term" value="C:chromosome"/>
    <property type="evidence" value="ECO:0007669"/>
    <property type="project" value="TreeGrafter"/>
</dbReference>
<geneLocation type="plasmid" evidence="3 4">
    <name>pMM59_01</name>
</geneLocation>
<dbReference type="Pfam" id="PF02195">
    <property type="entry name" value="ParB_N"/>
    <property type="match status" value="1"/>
</dbReference>
<comment type="similarity">
    <text evidence="1">Belongs to the ParB family.</text>
</comment>
<dbReference type="SUPFAM" id="SSF110849">
    <property type="entry name" value="ParB/Sulfiredoxin"/>
    <property type="match status" value="1"/>
</dbReference>
<dbReference type="InterPro" id="IPR003115">
    <property type="entry name" value="ParB_N"/>
</dbReference>
<dbReference type="Gene3D" id="3.90.1530.30">
    <property type="match status" value="1"/>
</dbReference>
<organism evidence="3 4">
    <name type="scientific">Pusillibacter faecalis</name>
    <dbReference type="NCBI Taxonomy" id="2714358"/>
    <lineage>
        <taxon>Bacteria</taxon>
        <taxon>Bacillati</taxon>
        <taxon>Bacillota</taxon>
        <taxon>Clostridia</taxon>
        <taxon>Eubacteriales</taxon>
        <taxon>Oscillospiraceae</taxon>
        <taxon>Pusillibacter</taxon>
    </lineage>
</organism>
<dbReference type="CDD" id="cd16407">
    <property type="entry name" value="ParB_N_like"/>
    <property type="match status" value="1"/>
</dbReference>
<dbReference type="KEGG" id="pfaa:MM59RIKEN_32420"/>
<evidence type="ECO:0000256" key="1">
    <source>
        <dbReference type="ARBA" id="ARBA00006295"/>
    </source>
</evidence>
<accession>A0A830UBF1</accession>
<protein>
    <recommendedName>
        <fullName evidence="2">ParB-like N-terminal domain-containing protein</fullName>
    </recommendedName>
</protein>
<dbReference type="PANTHER" id="PTHR33375:SF7">
    <property type="entry name" value="CHROMOSOME 2-PARTITIONING PROTEIN PARB-RELATED"/>
    <property type="match status" value="1"/>
</dbReference>
<dbReference type="AlphaFoldDB" id="A0A830UBF1"/>
<dbReference type="InterPro" id="IPR004437">
    <property type="entry name" value="ParB/RepB/Spo0J"/>
</dbReference>
<gene>
    <name evidence="3" type="ORF">MM59RIKEN_32420</name>
</gene>
<reference evidence="3" key="1">
    <citation type="submission" date="2020-09" db="EMBL/GenBank/DDBJ databases">
        <title>New species isolated from human feces.</title>
        <authorList>
            <person name="Kitahara M."/>
            <person name="Shigeno Y."/>
            <person name="Shime M."/>
            <person name="Matsumoto Y."/>
            <person name="Nakamura S."/>
            <person name="Motooka D."/>
            <person name="Fukuoka S."/>
            <person name="Nishikawa H."/>
            <person name="Benno Y."/>
        </authorList>
    </citation>
    <scope>NUCLEOTIDE SEQUENCE</scope>
    <source>
        <strain evidence="3">MM59</strain>
        <plasmid evidence="3">pMM59_01</plasmid>
    </source>
</reference>
<dbReference type="GO" id="GO:0003677">
    <property type="term" value="F:DNA binding"/>
    <property type="evidence" value="ECO:0007669"/>
    <property type="project" value="InterPro"/>
</dbReference>
<proteinExistence type="inferred from homology"/>
<dbReference type="Proteomes" id="UP000679848">
    <property type="component" value="Plasmid pMM59_01"/>
</dbReference>
<dbReference type="RefSeq" id="WP_228300590.1">
    <property type="nucleotide sequence ID" value="NZ_AP023421.1"/>
</dbReference>
<evidence type="ECO:0000259" key="2">
    <source>
        <dbReference type="SMART" id="SM00470"/>
    </source>
</evidence>
<dbReference type="EMBL" id="AP023421">
    <property type="protein sequence ID" value="BCK85923.1"/>
    <property type="molecule type" value="Genomic_DNA"/>
</dbReference>
<dbReference type="InterPro" id="IPR050336">
    <property type="entry name" value="Chromosome_partition/occlusion"/>
</dbReference>